<dbReference type="InterPro" id="IPR051698">
    <property type="entry name" value="Transposase_11-like"/>
</dbReference>
<evidence type="ECO:0000313" key="1">
    <source>
        <dbReference type="EMBL" id="MBO0347869.1"/>
    </source>
</evidence>
<dbReference type="NCBIfam" id="NF033564">
    <property type="entry name" value="transpos_ISAs1"/>
    <property type="match status" value="1"/>
</dbReference>
<comment type="caution">
    <text evidence="1">The sequence shown here is derived from an EMBL/GenBank/DDBJ whole genome shotgun (WGS) entry which is preliminary data.</text>
</comment>
<dbReference type="PANTHER" id="PTHR30298">
    <property type="entry name" value="H REPEAT-ASSOCIATED PREDICTED TRANSPOSASE"/>
    <property type="match status" value="1"/>
</dbReference>
<dbReference type="EMBL" id="JAFLQW010000047">
    <property type="protein sequence ID" value="MBO0347869.1"/>
    <property type="molecule type" value="Genomic_DNA"/>
</dbReference>
<dbReference type="RefSeq" id="WP_207086446.1">
    <property type="nucleotide sequence ID" value="NZ_JAFLQW010000047.1"/>
</dbReference>
<name>A0ABS3FL90_9CYAN</name>
<proteinExistence type="predicted"/>
<gene>
    <name evidence="1" type="ORF">J0895_01845</name>
</gene>
<keyword evidence="2" id="KW-1185">Reference proteome</keyword>
<feature type="non-terminal residue" evidence="1">
    <location>
        <position position="115"/>
    </location>
</feature>
<organism evidence="1 2">
    <name type="scientific">Phormidium pseudopriestleyi FRX01</name>
    <dbReference type="NCBI Taxonomy" id="1759528"/>
    <lineage>
        <taxon>Bacteria</taxon>
        <taxon>Bacillati</taxon>
        <taxon>Cyanobacteriota</taxon>
        <taxon>Cyanophyceae</taxon>
        <taxon>Oscillatoriophycideae</taxon>
        <taxon>Oscillatoriales</taxon>
        <taxon>Oscillatoriaceae</taxon>
        <taxon>Phormidium</taxon>
    </lineage>
</organism>
<sequence>MSPGTAIDNIPKFPGLKTVICVKLYREVHRANIIKNSVKTRSYVSSLIETAEEFANRIRGYWGVENKVYYVRDVTQGEEASRIRTKHEVQIWAVARNFALNIYRNYGFDNMAQAQ</sequence>
<dbReference type="PANTHER" id="PTHR30298:SF0">
    <property type="entry name" value="PROTEIN YBFL-RELATED"/>
    <property type="match status" value="1"/>
</dbReference>
<reference evidence="1 2" key="1">
    <citation type="submission" date="2021-03" db="EMBL/GenBank/DDBJ databases">
        <title>Metabolic Capacity of the Antarctic Cyanobacterium Phormidium pseudopriestleyi that Sustains Oxygenic Photosynthesis in the Presence of Hydrogen Sulfide.</title>
        <authorList>
            <person name="Lumian J.E."/>
            <person name="Jungblut A.D."/>
            <person name="Dillon M.L."/>
            <person name="Hawes I."/>
            <person name="Doran P.T."/>
            <person name="Mackey T.J."/>
            <person name="Dick G.J."/>
            <person name="Grettenberger C.L."/>
            <person name="Sumner D.Y."/>
        </authorList>
    </citation>
    <scope>NUCLEOTIDE SEQUENCE [LARGE SCALE GENOMIC DNA]</scope>
    <source>
        <strain evidence="1 2">FRX01</strain>
    </source>
</reference>
<protein>
    <submittedName>
        <fullName evidence="1">ISAs1 family transposase</fullName>
    </submittedName>
</protein>
<dbReference type="Proteomes" id="UP000664844">
    <property type="component" value="Unassembled WGS sequence"/>
</dbReference>
<accession>A0ABS3FL90</accession>
<evidence type="ECO:0000313" key="2">
    <source>
        <dbReference type="Proteomes" id="UP000664844"/>
    </source>
</evidence>
<dbReference type="InterPro" id="IPR047647">
    <property type="entry name" value="ISAs1_transpos"/>
</dbReference>